<proteinExistence type="predicted"/>
<dbReference type="AlphaFoldDB" id="A0A0V1FIM3"/>
<evidence type="ECO:0000313" key="1">
    <source>
        <dbReference type="EMBL" id="KRY85896.1"/>
    </source>
</evidence>
<gene>
    <name evidence="1" type="ORF">T4D_1591</name>
</gene>
<dbReference type="Proteomes" id="UP000054995">
    <property type="component" value="Unassembled WGS sequence"/>
</dbReference>
<sequence>MASVSGDGVIFSIMRNTNVSQCYWQYNCIMGYFTAYIGYVKPYIRENVAKLVRSKVQAQSTKASGNAPGIALGHKKFTYANIYIA</sequence>
<evidence type="ECO:0000313" key="2">
    <source>
        <dbReference type="Proteomes" id="UP000054995"/>
    </source>
</evidence>
<name>A0A0V1FIM3_TRIPS</name>
<protein>
    <submittedName>
        <fullName evidence="1">Uncharacterized protein</fullName>
    </submittedName>
</protein>
<keyword evidence="2" id="KW-1185">Reference proteome</keyword>
<accession>A0A0V1FIM3</accession>
<comment type="caution">
    <text evidence="1">The sequence shown here is derived from an EMBL/GenBank/DDBJ whole genome shotgun (WGS) entry which is preliminary data.</text>
</comment>
<reference evidence="1 2" key="1">
    <citation type="submission" date="2015-01" db="EMBL/GenBank/DDBJ databases">
        <title>Evolution of Trichinella species and genotypes.</title>
        <authorList>
            <person name="Korhonen P.K."/>
            <person name="Edoardo P."/>
            <person name="Giuseppe L.R."/>
            <person name="Gasser R.B."/>
        </authorList>
    </citation>
    <scope>NUCLEOTIDE SEQUENCE [LARGE SCALE GENOMIC DNA]</scope>
    <source>
        <strain evidence="1">ISS470</strain>
    </source>
</reference>
<organism evidence="1 2">
    <name type="scientific">Trichinella pseudospiralis</name>
    <name type="common">Parasitic roundworm</name>
    <dbReference type="NCBI Taxonomy" id="6337"/>
    <lineage>
        <taxon>Eukaryota</taxon>
        <taxon>Metazoa</taxon>
        <taxon>Ecdysozoa</taxon>
        <taxon>Nematoda</taxon>
        <taxon>Enoplea</taxon>
        <taxon>Dorylaimia</taxon>
        <taxon>Trichinellida</taxon>
        <taxon>Trichinellidae</taxon>
        <taxon>Trichinella</taxon>
    </lineage>
</organism>
<dbReference type="EMBL" id="JYDT01000081">
    <property type="protein sequence ID" value="KRY85896.1"/>
    <property type="molecule type" value="Genomic_DNA"/>
</dbReference>